<dbReference type="RefSeq" id="WP_107282803.1">
    <property type="nucleotide sequence ID" value="NZ_PYMC01000004.1"/>
</dbReference>
<organism evidence="2 3">
    <name type="scientific">Photobacterium lipolyticum</name>
    <dbReference type="NCBI Taxonomy" id="266810"/>
    <lineage>
        <taxon>Bacteria</taxon>
        <taxon>Pseudomonadati</taxon>
        <taxon>Pseudomonadota</taxon>
        <taxon>Gammaproteobacteria</taxon>
        <taxon>Vibrionales</taxon>
        <taxon>Vibrionaceae</taxon>
        <taxon>Photobacterium</taxon>
    </lineage>
</organism>
<name>A0A2T3N081_9GAMM</name>
<sequence length="298" mass="33322">MKNKVSLIFTPLIILLLMTGCSTEKAEALVTAVKSFESKSLQAIDSYEQLFKDYIKQERETDDELFTQTSDSIIKNGKPSVTKDTMVASISIRENSKNDNTIENEFYDIKLIYALLRNSYESLPQGNLLGAEYVACGQDIVAKATSQLVNFSVTLNKKPLYPLSINQKVADYKNLVANKKDTEARLLFNEISTAIKAYDEKHEQTIKLTLAAVEDGRNLHTLLGNYSSASVSDILAVVQFGLDFLGTLNGIDVNHATSKLESIQKELGDKEYWKRIEKISISNIEQCNMNLSITPKDI</sequence>
<accession>A0A2T3N081</accession>
<evidence type="ECO:0000256" key="1">
    <source>
        <dbReference type="SAM" id="SignalP"/>
    </source>
</evidence>
<dbReference type="PROSITE" id="PS51257">
    <property type="entry name" value="PROKAR_LIPOPROTEIN"/>
    <property type="match status" value="1"/>
</dbReference>
<keyword evidence="1" id="KW-0732">Signal</keyword>
<feature type="signal peptide" evidence="1">
    <location>
        <begin position="1"/>
        <end position="26"/>
    </location>
</feature>
<dbReference type="OrthoDB" id="9255657at2"/>
<feature type="chain" id="PRO_5015449981" description="Lipoprotein" evidence="1">
    <location>
        <begin position="27"/>
        <end position="298"/>
    </location>
</feature>
<proteinExistence type="predicted"/>
<protein>
    <recommendedName>
        <fullName evidence="4">Lipoprotein</fullName>
    </recommendedName>
</protein>
<reference evidence="2 3" key="1">
    <citation type="submission" date="2018-03" db="EMBL/GenBank/DDBJ databases">
        <title>Whole genome sequencing of Histamine producing bacteria.</title>
        <authorList>
            <person name="Butler K."/>
        </authorList>
    </citation>
    <scope>NUCLEOTIDE SEQUENCE [LARGE SCALE GENOMIC DNA]</scope>
    <source>
        <strain evidence="2 3">DSM 16190</strain>
    </source>
</reference>
<dbReference type="AlphaFoldDB" id="A0A2T3N081"/>
<dbReference type="Proteomes" id="UP000240904">
    <property type="component" value="Unassembled WGS sequence"/>
</dbReference>
<comment type="caution">
    <text evidence="2">The sequence shown here is derived from an EMBL/GenBank/DDBJ whole genome shotgun (WGS) entry which is preliminary data.</text>
</comment>
<gene>
    <name evidence="2" type="ORF">C9I89_07835</name>
</gene>
<evidence type="ECO:0008006" key="4">
    <source>
        <dbReference type="Google" id="ProtNLM"/>
    </source>
</evidence>
<evidence type="ECO:0000313" key="3">
    <source>
        <dbReference type="Proteomes" id="UP000240904"/>
    </source>
</evidence>
<evidence type="ECO:0000313" key="2">
    <source>
        <dbReference type="EMBL" id="PSW05651.1"/>
    </source>
</evidence>
<keyword evidence="3" id="KW-1185">Reference proteome</keyword>
<dbReference type="EMBL" id="PYMC01000004">
    <property type="protein sequence ID" value="PSW05651.1"/>
    <property type="molecule type" value="Genomic_DNA"/>
</dbReference>